<comment type="similarity">
    <text evidence="6">Belongs to the ABC-4 integral membrane protein family.</text>
</comment>
<accession>A0A133ZNE3</accession>
<organism evidence="8 9">
    <name type="scientific">Lachnoanaerobaculum saburreum</name>
    <dbReference type="NCBI Taxonomy" id="467210"/>
    <lineage>
        <taxon>Bacteria</taxon>
        <taxon>Bacillati</taxon>
        <taxon>Bacillota</taxon>
        <taxon>Clostridia</taxon>
        <taxon>Lachnospirales</taxon>
        <taxon>Lachnospiraceae</taxon>
        <taxon>Lachnoanaerobaculum</taxon>
    </lineage>
</organism>
<evidence type="ECO:0000256" key="4">
    <source>
        <dbReference type="ARBA" id="ARBA00022989"/>
    </source>
</evidence>
<dbReference type="RefSeq" id="WP_060931349.1">
    <property type="nucleotide sequence ID" value="NZ_KQ959831.1"/>
</dbReference>
<evidence type="ECO:0000313" key="8">
    <source>
        <dbReference type="EMBL" id="KXB56953.1"/>
    </source>
</evidence>
<dbReference type="PANTHER" id="PTHR46795">
    <property type="entry name" value="ABC TRANSPORTER PERMEASE-RELATED-RELATED"/>
    <property type="match status" value="1"/>
</dbReference>
<evidence type="ECO:0000256" key="1">
    <source>
        <dbReference type="ARBA" id="ARBA00004651"/>
    </source>
</evidence>
<reference evidence="9" key="1">
    <citation type="submission" date="2016-01" db="EMBL/GenBank/DDBJ databases">
        <authorList>
            <person name="Mitreva M."/>
            <person name="Pepin K.H."/>
            <person name="Mihindukulasuriya K.A."/>
            <person name="Fulton R."/>
            <person name="Fronick C."/>
            <person name="O'Laughlin M."/>
            <person name="Miner T."/>
            <person name="Herter B."/>
            <person name="Rosa B.A."/>
            <person name="Cordes M."/>
            <person name="Tomlinson C."/>
            <person name="Wollam A."/>
            <person name="Palsikar V.B."/>
            <person name="Mardis E.R."/>
            <person name="Wilson R.K."/>
        </authorList>
    </citation>
    <scope>NUCLEOTIDE SEQUENCE [LARGE SCALE GENOMIC DNA]</scope>
    <source>
        <strain evidence="9">DNF00896</strain>
    </source>
</reference>
<evidence type="ECO:0000256" key="6">
    <source>
        <dbReference type="PIRNR" id="PIRNR018968"/>
    </source>
</evidence>
<dbReference type="GO" id="GO:0005886">
    <property type="term" value="C:plasma membrane"/>
    <property type="evidence" value="ECO:0007669"/>
    <property type="project" value="UniProtKB-SubCell"/>
</dbReference>
<feature type="transmembrane region" description="Helical" evidence="6">
    <location>
        <begin position="201"/>
        <end position="222"/>
    </location>
</feature>
<feature type="domain" description="ABC3 transporter permease C-terminal" evidence="7">
    <location>
        <begin position="61"/>
        <end position="175"/>
    </location>
</feature>
<feature type="transmembrane region" description="Helical" evidence="6">
    <location>
        <begin position="588"/>
        <end position="609"/>
    </location>
</feature>
<evidence type="ECO:0000256" key="2">
    <source>
        <dbReference type="ARBA" id="ARBA00022475"/>
    </source>
</evidence>
<dbReference type="PATRIC" id="fig|467210.3.peg.1614"/>
<comment type="subcellular location">
    <subcellularLocation>
        <location evidence="1 6">Cell membrane</location>
        <topology evidence="1 6">Multi-pass membrane protein</topology>
    </subcellularLocation>
</comment>
<comment type="caution">
    <text evidence="8">The sequence shown here is derived from an EMBL/GenBank/DDBJ whole genome shotgun (WGS) entry which is preliminary data.</text>
</comment>
<gene>
    <name evidence="8" type="ORF">HMPREF1866_01628</name>
</gene>
<keyword evidence="6" id="KW-0813">Transport</keyword>
<dbReference type="InterPro" id="IPR052536">
    <property type="entry name" value="ABC-4_Integral_Memb_Prot"/>
</dbReference>
<feature type="transmembrane region" description="Helical" evidence="6">
    <location>
        <begin position="530"/>
        <end position="552"/>
    </location>
</feature>
<feature type="transmembrane region" description="Helical" evidence="6">
    <location>
        <begin position="20"/>
        <end position="38"/>
    </location>
</feature>
<keyword evidence="3 6" id="KW-0812">Transmembrane</keyword>
<protein>
    <recommendedName>
        <fullName evidence="7">ABC3 transporter permease C-terminal domain-containing protein</fullName>
    </recommendedName>
</protein>
<evidence type="ECO:0000256" key="3">
    <source>
        <dbReference type="ARBA" id="ARBA00022692"/>
    </source>
</evidence>
<feature type="transmembrane region" description="Helical" evidence="6">
    <location>
        <begin position="621"/>
        <end position="644"/>
    </location>
</feature>
<proteinExistence type="inferred from homology"/>
<dbReference type="STRING" id="467210.HMPREF1866_01628"/>
<sequence>MSFSMAKKFALQNLRANKLLEIPFVLSSGIMLILFNIMSSLVNNNYVRTRHQVFPTLIKFGIVILAIFTFIFVQYAINFWLKRRNKEFALYGILGLEKKHVGKIISIEFFILFSIIWIMGVVGGYIFGQLCFLFLNFLMKDVSGRLMDYPFSMSALINTTVLVVILYLIVIIVSGFRIYMSTPMELLQRTHKGEGEPKSRIIIMLAGFLLLAVGYGIALFVGGLLSSIYYFFVAVLATIFATYLLYATFTVFILKAQRNNKSFYTPKKFLSISGLLYRMKGNAISLASISILSAGVIISLSTTVAIYSNYIKLGDSIMPREYRIEAGSENISNEDMAKRLQSLVESSVPDASMIKDEYTTFDTVITAVKKGDTIAEYQRDSKADPIFVIASDLDGYNGRTHQNIKLDDGEILLGDNKNNKIGDTLKIGDRDFKVIKIDSTFPYEYSGVEGYSIVVKDMATLEFLREALDGTDINCSVYWDVDGVGDKEYEDTLAKLKDGIKNQLTGDGRSVYDVSSRSEMIHNQYEINGGFLFLGVLIGIIFLTGTVLITYYKQISEGYEDREKYQIMKKLGLSDDLIRKTTASQIGWMFYAPLIVATIHCIVASKIIFRLLGLFGVGDVSLYVICLVSVIAIFAFIYFIIFGFTSRVYEKIVE</sequence>
<feature type="transmembrane region" description="Helical" evidence="6">
    <location>
        <begin position="283"/>
        <end position="307"/>
    </location>
</feature>
<feature type="transmembrane region" description="Helical" evidence="6">
    <location>
        <begin position="58"/>
        <end position="81"/>
    </location>
</feature>
<dbReference type="OrthoDB" id="9781780at2"/>
<dbReference type="PANTHER" id="PTHR46795:SF3">
    <property type="entry name" value="ABC TRANSPORTER PERMEASE"/>
    <property type="match status" value="1"/>
</dbReference>
<dbReference type="InterPro" id="IPR027022">
    <property type="entry name" value="ABC_permease_BceB-typ"/>
</dbReference>
<dbReference type="Pfam" id="PF02687">
    <property type="entry name" value="FtsX"/>
    <property type="match status" value="1"/>
</dbReference>
<keyword evidence="5 6" id="KW-0472">Membrane</keyword>
<evidence type="ECO:0000256" key="5">
    <source>
        <dbReference type="ARBA" id="ARBA00023136"/>
    </source>
</evidence>
<dbReference type="GO" id="GO:0055085">
    <property type="term" value="P:transmembrane transport"/>
    <property type="evidence" value="ECO:0007669"/>
    <property type="project" value="UniProtKB-UniRule"/>
</dbReference>
<dbReference type="InterPro" id="IPR003838">
    <property type="entry name" value="ABC3_permease_C"/>
</dbReference>
<evidence type="ECO:0000313" key="9">
    <source>
        <dbReference type="Proteomes" id="UP000070394"/>
    </source>
</evidence>
<keyword evidence="2 6" id="KW-1003">Cell membrane</keyword>
<dbReference type="Proteomes" id="UP000070394">
    <property type="component" value="Unassembled WGS sequence"/>
</dbReference>
<keyword evidence="4 6" id="KW-1133">Transmembrane helix</keyword>
<keyword evidence="9" id="KW-1185">Reference proteome</keyword>
<feature type="transmembrane region" description="Helical" evidence="6">
    <location>
        <begin position="155"/>
        <end position="180"/>
    </location>
</feature>
<dbReference type="EMBL" id="LSDA01000096">
    <property type="protein sequence ID" value="KXB56953.1"/>
    <property type="molecule type" value="Genomic_DNA"/>
</dbReference>
<name>A0A133ZNE3_9FIRM</name>
<dbReference type="AlphaFoldDB" id="A0A133ZNE3"/>
<feature type="transmembrane region" description="Helical" evidence="6">
    <location>
        <begin position="228"/>
        <end position="254"/>
    </location>
</feature>
<dbReference type="PIRSF" id="PIRSF018968">
    <property type="entry name" value="ABC_permease_BceB"/>
    <property type="match status" value="1"/>
</dbReference>
<feature type="transmembrane region" description="Helical" evidence="6">
    <location>
        <begin position="109"/>
        <end position="135"/>
    </location>
</feature>
<evidence type="ECO:0000259" key="7">
    <source>
        <dbReference type="Pfam" id="PF02687"/>
    </source>
</evidence>